<dbReference type="RefSeq" id="WP_008240344.1">
    <property type="nucleotide sequence ID" value="NZ_AJJU01000020.1"/>
</dbReference>
<sequence length="178" mass="21279">MSYVSEEEKILAFIKKRNDEGIKLLFELYFDELFRYCYSLINHKEDSEDIVQIIFIDLWEKGYKRDIKSLKSYLFTALKYRVYSYWTKKETITDLVDEFNEILVSYELNETLENKELENSIYSAIKLLPPACKKIFELSRFEDLSHDEIAQRLNISKQTVKNQINSAVKFIRVHLSMS</sequence>
<name>I0WB15_9FLAO</name>
<dbReference type="NCBIfam" id="TIGR02985">
    <property type="entry name" value="Sig70_bacteroi1"/>
    <property type="match status" value="1"/>
</dbReference>
<dbReference type="GO" id="GO:0006352">
    <property type="term" value="P:DNA-templated transcription initiation"/>
    <property type="evidence" value="ECO:0007669"/>
    <property type="project" value="InterPro"/>
</dbReference>
<accession>I0WB15</accession>
<dbReference type="SUPFAM" id="SSF88946">
    <property type="entry name" value="Sigma2 domain of RNA polymerase sigma factors"/>
    <property type="match status" value="1"/>
</dbReference>
<evidence type="ECO:0000256" key="3">
    <source>
        <dbReference type="ARBA" id="ARBA00023082"/>
    </source>
</evidence>
<dbReference type="SUPFAM" id="SSF88659">
    <property type="entry name" value="Sigma3 and sigma4 domains of RNA polymerase sigma factors"/>
    <property type="match status" value="1"/>
</dbReference>
<protein>
    <submittedName>
        <fullName evidence="7">RNA polymerase ECF-type sigma factor</fullName>
    </submittedName>
</protein>
<dbReference type="Pfam" id="PF04542">
    <property type="entry name" value="Sigma70_r2"/>
    <property type="match status" value="1"/>
</dbReference>
<dbReference type="Gene3D" id="1.10.10.10">
    <property type="entry name" value="Winged helix-like DNA-binding domain superfamily/Winged helix DNA-binding domain"/>
    <property type="match status" value="1"/>
</dbReference>
<gene>
    <name evidence="7" type="ORF">W5A_10592</name>
</gene>
<evidence type="ECO:0000256" key="1">
    <source>
        <dbReference type="ARBA" id="ARBA00010641"/>
    </source>
</evidence>
<evidence type="ECO:0000259" key="6">
    <source>
        <dbReference type="Pfam" id="PF08281"/>
    </source>
</evidence>
<dbReference type="InterPro" id="IPR036388">
    <property type="entry name" value="WH-like_DNA-bd_sf"/>
</dbReference>
<dbReference type="NCBIfam" id="TIGR02937">
    <property type="entry name" value="sigma70-ECF"/>
    <property type="match status" value="1"/>
</dbReference>
<dbReference type="PANTHER" id="PTHR43133">
    <property type="entry name" value="RNA POLYMERASE ECF-TYPE SIGMA FACTO"/>
    <property type="match status" value="1"/>
</dbReference>
<dbReference type="OrthoDB" id="1100095at2"/>
<organism evidence="7 8">
    <name type="scientific">Imtechella halotolerans K1</name>
    <dbReference type="NCBI Taxonomy" id="946077"/>
    <lineage>
        <taxon>Bacteria</taxon>
        <taxon>Pseudomonadati</taxon>
        <taxon>Bacteroidota</taxon>
        <taxon>Flavobacteriia</taxon>
        <taxon>Flavobacteriales</taxon>
        <taxon>Flavobacteriaceae</taxon>
        <taxon>Imtechella</taxon>
    </lineage>
</organism>
<keyword evidence="3" id="KW-0731">Sigma factor</keyword>
<dbReference type="InterPro" id="IPR039425">
    <property type="entry name" value="RNA_pol_sigma-70-like"/>
</dbReference>
<dbReference type="InterPro" id="IPR014284">
    <property type="entry name" value="RNA_pol_sigma-70_dom"/>
</dbReference>
<proteinExistence type="inferred from homology"/>
<dbReference type="Pfam" id="PF08281">
    <property type="entry name" value="Sigma70_r4_2"/>
    <property type="match status" value="1"/>
</dbReference>
<evidence type="ECO:0000256" key="4">
    <source>
        <dbReference type="ARBA" id="ARBA00023163"/>
    </source>
</evidence>
<comment type="caution">
    <text evidence="7">The sequence shown here is derived from an EMBL/GenBank/DDBJ whole genome shotgun (WGS) entry which is preliminary data.</text>
</comment>
<comment type="similarity">
    <text evidence="1">Belongs to the sigma-70 factor family. ECF subfamily.</text>
</comment>
<evidence type="ECO:0000256" key="2">
    <source>
        <dbReference type="ARBA" id="ARBA00023015"/>
    </source>
</evidence>
<dbReference type="InterPro" id="IPR013249">
    <property type="entry name" value="RNA_pol_sigma70_r4_t2"/>
</dbReference>
<dbReference type="GO" id="GO:0016987">
    <property type="term" value="F:sigma factor activity"/>
    <property type="evidence" value="ECO:0007669"/>
    <property type="project" value="UniProtKB-KW"/>
</dbReference>
<dbReference type="InterPro" id="IPR007627">
    <property type="entry name" value="RNA_pol_sigma70_r2"/>
</dbReference>
<evidence type="ECO:0000313" key="8">
    <source>
        <dbReference type="Proteomes" id="UP000005938"/>
    </source>
</evidence>
<dbReference type="EMBL" id="AJJU01000020">
    <property type="protein sequence ID" value="EID73581.1"/>
    <property type="molecule type" value="Genomic_DNA"/>
</dbReference>
<dbReference type="PANTHER" id="PTHR43133:SF46">
    <property type="entry name" value="RNA POLYMERASE SIGMA-70 FACTOR ECF SUBFAMILY"/>
    <property type="match status" value="1"/>
</dbReference>
<dbReference type="GO" id="GO:0003677">
    <property type="term" value="F:DNA binding"/>
    <property type="evidence" value="ECO:0007669"/>
    <property type="project" value="InterPro"/>
</dbReference>
<dbReference type="Proteomes" id="UP000005938">
    <property type="component" value="Unassembled WGS sequence"/>
</dbReference>
<evidence type="ECO:0000259" key="5">
    <source>
        <dbReference type="Pfam" id="PF04542"/>
    </source>
</evidence>
<keyword evidence="2" id="KW-0805">Transcription regulation</keyword>
<dbReference type="InterPro" id="IPR013325">
    <property type="entry name" value="RNA_pol_sigma_r2"/>
</dbReference>
<feature type="domain" description="RNA polymerase sigma-70 region 2" evidence="5">
    <location>
        <begin position="25"/>
        <end position="89"/>
    </location>
</feature>
<dbReference type="InterPro" id="IPR013324">
    <property type="entry name" value="RNA_pol_sigma_r3/r4-like"/>
</dbReference>
<keyword evidence="8" id="KW-1185">Reference proteome</keyword>
<dbReference type="Gene3D" id="1.10.1740.10">
    <property type="match status" value="1"/>
</dbReference>
<dbReference type="STRING" id="946077.W5A_10592"/>
<feature type="domain" description="RNA polymerase sigma factor 70 region 4 type 2" evidence="6">
    <location>
        <begin position="120"/>
        <end position="169"/>
    </location>
</feature>
<dbReference type="eggNOG" id="COG1595">
    <property type="taxonomic scope" value="Bacteria"/>
</dbReference>
<reference evidence="7 8" key="1">
    <citation type="journal article" date="2012" name="J. Bacteriol.">
        <title>Genome Sequence of the Halotolerant Bacterium Imtechella halotolerans K1T.</title>
        <authorList>
            <person name="Kumar S."/>
            <person name="Vikram S."/>
            <person name="Subramanian S."/>
            <person name="Raghava G.P."/>
            <person name="Pinnaka A.K."/>
        </authorList>
    </citation>
    <scope>NUCLEOTIDE SEQUENCE [LARGE SCALE GENOMIC DNA]</scope>
    <source>
        <strain evidence="7 8">K1</strain>
    </source>
</reference>
<evidence type="ECO:0000313" key="7">
    <source>
        <dbReference type="EMBL" id="EID73581.1"/>
    </source>
</evidence>
<dbReference type="InterPro" id="IPR014327">
    <property type="entry name" value="RNA_pol_sigma70_bacteroid"/>
</dbReference>
<dbReference type="AlphaFoldDB" id="I0WB15"/>
<keyword evidence="4" id="KW-0804">Transcription</keyword>